<evidence type="ECO:0000256" key="4">
    <source>
        <dbReference type="ARBA" id="ARBA00022989"/>
    </source>
</evidence>
<feature type="transmembrane region" description="Helical" evidence="6">
    <location>
        <begin position="41"/>
        <end position="61"/>
    </location>
</feature>
<proteinExistence type="predicted"/>
<name>A0ABY8IGC6_9HYPH</name>
<evidence type="ECO:0000256" key="2">
    <source>
        <dbReference type="ARBA" id="ARBA00022475"/>
    </source>
</evidence>
<keyword evidence="5 6" id="KW-0472">Membrane</keyword>
<dbReference type="CDD" id="cd06580">
    <property type="entry name" value="TM_PBP1_transp_TpRbsC_like"/>
    <property type="match status" value="1"/>
</dbReference>
<feature type="transmembrane region" description="Helical" evidence="6">
    <location>
        <begin position="195"/>
        <end position="220"/>
    </location>
</feature>
<reference evidence="7" key="1">
    <citation type="journal article" date="2019" name="Phytopathology">
        <title>A Novel Group of Rhizobium tumorigenes-Like Agrobacteria Associated with Crown Gall Disease of Rhododendron and Blueberry.</title>
        <authorList>
            <person name="Kuzmanovic N."/>
            <person name="Behrens P."/>
            <person name="Idczak E."/>
            <person name="Wagner S."/>
            <person name="Gotz M."/>
            <person name="Sproer C."/>
            <person name="Bunk B."/>
            <person name="Overmann J."/>
            <person name="Smalla K."/>
        </authorList>
    </citation>
    <scope>NUCLEOTIDE SEQUENCE</scope>
    <source>
        <strain evidence="7">Rho-6.2</strain>
    </source>
</reference>
<organism evidence="7 8">
    <name type="scientific">Rhizobium rhododendri</name>
    <dbReference type="NCBI Taxonomy" id="2506430"/>
    <lineage>
        <taxon>Bacteria</taxon>
        <taxon>Pseudomonadati</taxon>
        <taxon>Pseudomonadota</taxon>
        <taxon>Alphaproteobacteria</taxon>
        <taxon>Hyphomicrobiales</taxon>
        <taxon>Rhizobiaceae</taxon>
        <taxon>Rhizobium/Agrobacterium group</taxon>
        <taxon>Rhizobium</taxon>
    </lineage>
</organism>
<keyword evidence="8" id="KW-1185">Reference proteome</keyword>
<dbReference type="PANTHER" id="PTHR43370:SF2">
    <property type="entry name" value="ABC TRANSPORTER PERMEASE PROTEIN"/>
    <property type="match status" value="1"/>
</dbReference>
<dbReference type="Proteomes" id="UP000318939">
    <property type="component" value="Chromosome"/>
</dbReference>
<evidence type="ECO:0000256" key="1">
    <source>
        <dbReference type="ARBA" id="ARBA00004651"/>
    </source>
</evidence>
<keyword evidence="2" id="KW-1003">Cell membrane</keyword>
<feature type="transmembrane region" description="Helical" evidence="6">
    <location>
        <begin position="232"/>
        <end position="256"/>
    </location>
</feature>
<dbReference type="Pfam" id="PF02653">
    <property type="entry name" value="BPD_transp_2"/>
    <property type="match status" value="1"/>
</dbReference>
<comment type="subcellular location">
    <subcellularLocation>
        <location evidence="1">Cell membrane</location>
        <topology evidence="1">Multi-pass membrane protein</topology>
    </subcellularLocation>
</comment>
<protein>
    <submittedName>
        <fullName evidence="7">ABC transporter permease</fullName>
    </submittedName>
</protein>
<accession>A0ABY8IGC6</accession>
<dbReference type="PANTHER" id="PTHR43370">
    <property type="entry name" value="SUGAR ABC TRANSPORTER INTEGRAL MEMBRANE PROTEIN-RELATED"/>
    <property type="match status" value="1"/>
</dbReference>
<feature type="transmembrane region" description="Helical" evidence="6">
    <location>
        <begin position="276"/>
        <end position="294"/>
    </location>
</feature>
<sequence length="304" mass="31686">MSWSDLVFWQIVLGGTLRLATPIFLAALGEMITERSGTINLGIDGIMTAGAFSAVVCASIAGWQGGLLGAVITGTLYGSVIALSVVKGGANQIITGIAISLIGSGLTSFLFQLWQPSGQSMMFVPLAPNITIPFLSDLPFIGPILFKQNLITYAALVLLIAAIWLMNFTRVGLVLRAVGDGAAASAVRGIDTDRVRMVAIIVGAALMGLGGAAITIGFLGSFNDGLTNGRGYVALAVVIIGRWSPVGAVLGAFLFAFFDSLGLRAQSGMGFLPNEVFSILPYAMTLLVLIFTARSKIAPRELGR</sequence>
<gene>
    <name evidence="7" type="ORF">PR018_16110</name>
</gene>
<feature type="transmembrane region" description="Helical" evidence="6">
    <location>
        <begin position="6"/>
        <end position="29"/>
    </location>
</feature>
<dbReference type="InterPro" id="IPR001851">
    <property type="entry name" value="ABC_transp_permease"/>
</dbReference>
<feature type="transmembrane region" description="Helical" evidence="6">
    <location>
        <begin position="93"/>
        <end position="114"/>
    </location>
</feature>
<evidence type="ECO:0000256" key="6">
    <source>
        <dbReference type="SAM" id="Phobius"/>
    </source>
</evidence>
<keyword evidence="4 6" id="KW-1133">Transmembrane helix</keyword>
<evidence type="ECO:0000313" key="8">
    <source>
        <dbReference type="Proteomes" id="UP000318939"/>
    </source>
</evidence>
<reference evidence="7" key="2">
    <citation type="journal article" date="2023" name="MicrobiologyOpen">
        <title>Genomics of the tumorigenes clade of the family Rhizobiaceae and description of Rhizobium rhododendri sp. nov.</title>
        <authorList>
            <person name="Kuzmanovic N."/>
            <person name="diCenzo G.C."/>
            <person name="Bunk B."/>
            <person name="Sproeer C."/>
            <person name="Fruehling A."/>
            <person name="Neumann-Schaal M."/>
            <person name="Overmann J."/>
            <person name="Smalla K."/>
        </authorList>
    </citation>
    <scope>NUCLEOTIDE SEQUENCE</scope>
    <source>
        <strain evidence="7">Rho-6.2</strain>
    </source>
</reference>
<feature type="transmembrane region" description="Helical" evidence="6">
    <location>
        <begin position="153"/>
        <end position="175"/>
    </location>
</feature>
<evidence type="ECO:0000256" key="5">
    <source>
        <dbReference type="ARBA" id="ARBA00023136"/>
    </source>
</evidence>
<dbReference type="EMBL" id="CP117267">
    <property type="protein sequence ID" value="WFS22636.1"/>
    <property type="molecule type" value="Genomic_DNA"/>
</dbReference>
<keyword evidence="3 6" id="KW-0812">Transmembrane</keyword>
<feature type="transmembrane region" description="Helical" evidence="6">
    <location>
        <begin position="67"/>
        <end position="86"/>
    </location>
</feature>
<evidence type="ECO:0000256" key="3">
    <source>
        <dbReference type="ARBA" id="ARBA00022692"/>
    </source>
</evidence>
<dbReference type="RefSeq" id="WP_142829963.1">
    <property type="nucleotide sequence ID" value="NZ_CP117267.1"/>
</dbReference>
<evidence type="ECO:0000313" key="7">
    <source>
        <dbReference type="EMBL" id="WFS22636.1"/>
    </source>
</evidence>